<dbReference type="PANTHER" id="PTHR46803:SF2">
    <property type="entry name" value="E3 UBIQUITIN-PROTEIN LIGASE CHIP"/>
    <property type="match status" value="1"/>
</dbReference>
<comment type="catalytic activity">
    <reaction evidence="1">
        <text>S-ubiquitinyl-[E2 ubiquitin-conjugating enzyme]-L-cysteine + [acceptor protein]-L-lysine = [E2 ubiquitin-conjugating enzyme]-L-cysteine + N(6)-ubiquitinyl-[acceptor protein]-L-lysine.</text>
        <dbReference type="EC" id="2.3.2.27"/>
    </reaction>
</comment>
<feature type="transmembrane region" description="Helical" evidence="7">
    <location>
        <begin position="185"/>
        <end position="204"/>
    </location>
</feature>
<dbReference type="EMBL" id="HBIJ01017716">
    <property type="protein sequence ID" value="CAE0370962.1"/>
    <property type="molecule type" value="Transcribed_RNA"/>
</dbReference>
<keyword evidence="5" id="KW-0833">Ubl conjugation pathway</keyword>
<evidence type="ECO:0000256" key="4">
    <source>
        <dbReference type="ARBA" id="ARBA00022737"/>
    </source>
</evidence>
<sequence>MRIIRQDKNSSLYMMQRQFLIMSVSSLPRAWLCSYWWWLPDDVDLECNMIYSFILLFLFLVAPQFLVAIVILIEKKRPNDDLNKDDWFTYSFTRDNESFNKKNAGGEIFFENLVVLYCFIFGIGNIISFIKQAIRVYDAASTANESRRRRDVRPLRPLRMIIHWTIAQIRPIIILEVLDFSRIYLCAFILSMLANIPLIGKILARSCYRLVLYLKLWHTIFTALPLRLFALFRPIGWRRVFRLPVDVLSDEADEFERNWLPVIALASRSAAFRRHQRIILQQARHQQMQTNLLTRQFDHNNNPAPFIIQPGGVSQDIVSQSRHRPLTWPTRLPFHPEPPVSDDELEQLSRDAPSHLVCPISLRLPLEPCISISGTTYDRQELEQAVLHNARDPLTFAPCSLHDIRPNYAVRQIIHDFIVQARKHHKEQIQQNHNHTEKNIRLLLPQQNSARLTVRNLVRHLSRLTPQDVYTANSEITAADQPLESGLLLSFGNIDFQDIDNSNDLEDNQETTEKQSRLRKKKTQGSHNFITAS</sequence>
<proteinExistence type="predicted"/>
<dbReference type="GO" id="GO:0071218">
    <property type="term" value="P:cellular response to misfolded protein"/>
    <property type="evidence" value="ECO:0007669"/>
    <property type="project" value="TreeGrafter"/>
</dbReference>
<organism evidence="9">
    <name type="scientific">Aureoumbra lagunensis</name>
    <dbReference type="NCBI Taxonomy" id="44058"/>
    <lineage>
        <taxon>Eukaryota</taxon>
        <taxon>Sar</taxon>
        <taxon>Stramenopiles</taxon>
        <taxon>Ochrophyta</taxon>
        <taxon>Pelagophyceae</taxon>
        <taxon>Pelagomonadales</taxon>
        <taxon>Aureoumbra</taxon>
    </lineage>
</organism>
<keyword evidence="7" id="KW-1133">Transmembrane helix</keyword>
<dbReference type="EC" id="2.3.2.27" evidence="2"/>
<keyword evidence="7" id="KW-0472">Membrane</keyword>
<dbReference type="GO" id="GO:0045862">
    <property type="term" value="P:positive regulation of proteolysis"/>
    <property type="evidence" value="ECO:0007669"/>
    <property type="project" value="TreeGrafter"/>
</dbReference>
<dbReference type="SMART" id="SM00504">
    <property type="entry name" value="Ubox"/>
    <property type="match status" value="1"/>
</dbReference>
<feature type="domain" description="U-box" evidence="8">
    <location>
        <begin position="351"/>
        <end position="424"/>
    </location>
</feature>
<dbReference type="GO" id="GO:0051087">
    <property type="term" value="F:protein-folding chaperone binding"/>
    <property type="evidence" value="ECO:0007669"/>
    <property type="project" value="TreeGrafter"/>
</dbReference>
<feature type="transmembrane region" description="Helical" evidence="7">
    <location>
        <begin position="108"/>
        <end position="130"/>
    </location>
</feature>
<keyword evidence="4" id="KW-0677">Repeat</keyword>
<feature type="transmembrane region" description="Helical" evidence="7">
    <location>
        <begin position="210"/>
        <end position="232"/>
    </location>
</feature>
<protein>
    <recommendedName>
        <fullName evidence="2">RING-type E3 ubiquitin transferase</fullName>
        <ecNumber evidence="2">2.3.2.27</ecNumber>
    </recommendedName>
</protein>
<evidence type="ECO:0000256" key="2">
    <source>
        <dbReference type="ARBA" id="ARBA00012483"/>
    </source>
</evidence>
<evidence type="ECO:0000256" key="1">
    <source>
        <dbReference type="ARBA" id="ARBA00000900"/>
    </source>
</evidence>
<accession>A0A7S3K2Y1</accession>
<dbReference type="GO" id="GO:0005737">
    <property type="term" value="C:cytoplasm"/>
    <property type="evidence" value="ECO:0007669"/>
    <property type="project" value="TreeGrafter"/>
</dbReference>
<dbReference type="GO" id="GO:0061630">
    <property type="term" value="F:ubiquitin protein ligase activity"/>
    <property type="evidence" value="ECO:0007669"/>
    <property type="project" value="UniProtKB-EC"/>
</dbReference>
<feature type="transmembrane region" description="Helical" evidence="7">
    <location>
        <begin position="20"/>
        <end position="38"/>
    </location>
</feature>
<evidence type="ECO:0000256" key="5">
    <source>
        <dbReference type="ARBA" id="ARBA00022786"/>
    </source>
</evidence>
<dbReference type="InterPro" id="IPR003613">
    <property type="entry name" value="Ubox_domain"/>
</dbReference>
<dbReference type="PROSITE" id="PS51698">
    <property type="entry name" value="U_BOX"/>
    <property type="match status" value="1"/>
</dbReference>
<dbReference type="GO" id="GO:0043161">
    <property type="term" value="P:proteasome-mediated ubiquitin-dependent protein catabolic process"/>
    <property type="evidence" value="ECO:0007669"/>
    <property type="project" value="TreeGrafter"/>
</dbReference>
<evidence type="ECO:0000256" key="6">
    <source>
        <dbReference type="SAM" id="MobiDB-lite"/>
    </source>
</evidence>
<dbReference type="Gene3D" id="3.30.40.10">
    <property type="entry name" value="Zinc/RING finger domain, C3HC4 (zinc finger)"/>
    <property type="match status" value="1"/>
</dbReference>
<keyword evidence="7" id="KW-0812">Transmembrane</keyword>
<dbReference type="AlphaFoldDB" id="A0A7S3K2Y1"/>
<evidence type="ECO:0000256" key="3">
    <source>
        <dbReference type="ARBA" id="ARBA00022679"/>
    </source>
</evidence>
<dbReference type="GO" id="GO:0006515">
    <property type="term" value="P:protein quality control for misfolded or incompletely synthesized proteins"/>
    <property type="evidence" value="ECO:0007669"/>
    <property type="project" value="TreeGrafter"/>
</dbReference>
<dbReference type="InterPro" id="IPR013083">
    <property type="entry name" value="Znf_RING/FYVE/PHD"/>
</dbReference>
<gene>
    <name evidence="9" type="ORF">ALAG00032_LOCUS11742</name>
</gene>
<dbReference type="Pfam" id="PF04564">
    <property type="entry name" value="U-box"/>
    <property type="match status" value="1"/>
</dbReference>
<evidence type="ECO:0000256" key="7">
    <source>
        <dbReference type="SAM" id="Phobius"/>
    </source>
</evidence>
<evidence type="ECO:0000259" key="8">
    <source>
        <dbReference type="PROSITE" id="PS51698"/>
    </source>
</evidence>
<dbReference type="PANTHER" id="PTHR46803">
    <property type="entry name" value="E3 UBIQUITIN-PROTEIN LIGASE CHIP"/>
    <property type="match status" value="1"/>
</dbReference>
<reference evidence="9" key="1">
    <citation type="submission" date="2021-01" db="EMBL/GenBank/DDBJ databases">
        <authorList>
            <person name="Corre E."/>
            <person name="Pelletier E."/>
            <person name="Niang G."/>
            <person name="Scheremetjew M."/>
            <person name="Finn R."/>
            <person name="Kale V."/>
            <person name="Holt S."/>
            <person name="Cochrane G."/>
            <person name="Meng A."/>
            <person name="Brown T."/>
            <person name="Cohen L."/>
        </authorList>
    </citation>
    <scope>NUCLEOTIDE SEQUENCE</scope>
    <source>
        <strain evidence="9">CCMP1510</strain>
    </source>
</reference>
<keyword evidence="3" id="KW-0808">Transferase</keyword>
<name>A0A7S3K2Y1_9STRA</name>
<feature type="compositionally biased region" description="Acidic residues" evidence="6">
    <location>
        <begin position="500"/>
        <end position="510"/>
    </location>
</feature>
<feature type="region of interest" description="Disordered" evidence="6">
    <location>
        <begin position="500"/>
        <end position="533"/>
    </location>
</feature>
<dbReference type="SUPFAM" id="SSF57850">
    <property type="entry name" value="RING/U-box"/>
    <property type="match status" value="1"/>
</dbReference>
<evidence type="ECO:0000313" key="9">
    <source>
        <dbReference type="EMBL" id="CAE0370962.1"/>
    </source>
</evidence>
<feature type="transmembrane region" description="Helical" evidence="7">
    <location>
        <begin position="50"/>
        <end position="73"/>
    </location>
</feature>
<dbReference type="GO" id="GO:0000209">
    <property type="term" value="P:protein polyubiquitination"/>
    <property type="evidence" value="ECO:0007669"/>
    <property type="project" value="TreeGrafter"/>
</dbReference>